<dbReference type="OrthoDB" id="9788268at2"/>
<proteinExistence type="predicted"/>
<keyword evidence="1" id="KW-0808">Transferase</keyword>
<organism evidence="1 2">
    <name type="scientific">Vicingus serpentipes</name>
    <dbReference type="NCBI Taxonomy" id="1926625"/>
    <lineage>
        <taxon>Bacteria</taxon>
        <taxon>Pseudomonadati</taxon>
        <taxon>Bacteroidota</taxon>
        <taxon>Flavobacteriia</taxon>
        <taxon>Flavobacteriales</taxon>
        <taxon>Vicingaceae</taxon>
        <taxon>Vicingus</taxon>
    </lineage>
</organism>
<keyword evidence="2" id="KW-1185">Reference proteome</keyword>
<dbReference type="Proteomes" id="UP000321721">
    <property type="component" value="Unassembled WGS sequence"/>
</dbReference>
<gene>
    <name evidence="1" type="ORF">FRY74_04345</name>
</gene>
<dbReference type="PANTHER" id="PTHR43224:SF1">
    <property type="entry name" value="AMIDINOTRANSFERASE"/>
    <property type="match status" value="1"/>
</dbReference>
<evidence type="ECO:0000313" key="2">
    <source>
        <dbReference type="Proteomes" id="UP000321721"/>
    </source>
</evidence>
<dbReference type="AlphaFoldDB" id="A0A5C6RWN7"/>
<dbReference type="Pfam" id="PF19420">
    <property type="entry name" value="DDAH_eukar"/>
    <property type="match status" value="1"/>
</dbReference>
<dbReference type="InterPro" id="IPR014541">
    <property type="entry name" value="Amdntrnsf_FN0238"/>
</dbReference>
<dbReference type="RefSeq" id="WP_147098999.1">
    <property type="nucleotide sequence ID" value="NZ_VOOS01000002.1"/>
</dbReference>
<dbReference type="PIRSF" id="PIRSF028188">
    <property type="entry name" value="Amdntrnsf_FN0238"/>
    <property type="match status" value="1"/>
</dbReference>
<dbReference type="PANTHER" id="PTHR43224">
    <property type="entry name" value="AMIDINOTRANSFERASE"/>
    <property type="match status" value="1"/>
</dbReference>
<dbReference type="GO" id="GO:0016740">
    <property type="term" value="F:transferase activity"/>
    <property type="evidence" value="ECO:0007669"/>
    <property type="project" value="UniProtKB-KW"/>
</dbReference>
<name>A0A5C6RWN7_9FLAO</name>
<dbReference type="NCBIfam" id="NF046062">
    <property type="entry name" value="citrull_CtlX"/>
    <property type="match status" value="1"/>
</dbReference>
<dbReference type="Gene3D" id="3.75.10.10">
    <property type="entry name" value="L-arginine/glycine Amidinotransferase, Chain A"/>
    <property type="match status" value="1"/>
</dbReference>
<sequence>MSQQSTKHIFLVKPANFGFNNETVQSNAFQNTIKESNTSLNEVVLAEFNDFENTLISNGVNVIVFNDTSTPINPDAIFPNNWISLHEIGKVIIYPMLAPNRRTEVNEDFINQIATCFEIKELVDLRHYESQNRFLEGTGSIVFNHKAKIAYACLSERTDKKIFEEVCEILGYQPISFKSVDSNNNPIYHTNVMMCIGTKFATICLESIKDIPEKEKVISSLKKSGLAIVDIDYQQLKSFAGNMLELTNKDNNKIVALSQSAFNSLTITQKQVIENNAKLLPLKIPTIETIGGGSARCIIAEIFLEKK</sequence>
<protein>
    <submittedName>
        <fullName evidence="1">Amidinotransferase</fullName>
    </submittedName>
</protein>
<reference evidence="1 2" key="1">
    <citation type="submission" date="2019-08" db="EMBL/GenBank/DDBJ databases">
        <title>Genome of Vicingus serpentipes NCIMB 15042.</title>
        <authorList>
            <person name="Bowman J.P."/>
        </authorList>
    </citation>
    <scope>NUCLEOTIDE SEQUENCE [LARGE SCALE GENOMIC DNA]</scope>
    <source>
        <strain evidence="1 2">NCIMB 15042</strain>
    </source>
</reference>
<dbReference type="SUPFAM" id="SSF55909">
    <property type="entry name" value="Pentein"/>
    <property type="match status" value="1"/>
</dbReference>
<comment type="caution">
    <text evidence="1">The sequence shown here is derived from an EMBL/GenBank/DDBJ whole genome shotgun (WGS) entry which is preliminary data.</text>
</comment>
<dbReference type="EMBL" id="VOOS01000002">
    <property type="protein sequence ID" value="TXB65802.1"/>
    <property type="molecule type" value="Genomic_DNA"/>
</dbReference>
<evidence type="ECO:0000313" key="1">
    <source>
        <dbReference type="EMBL" id="TXB65802.1"/>
    </source>
</evidence>
<accession>A0A5C6RWN7</accession>